<organism evidence="10 11">
    <name type="scientific">Rubroshorea leprosula</name>
    <dbReference type="NCBI Taxonomy" id="152421"/>
    <lineage>
        <taxon>Eukaryota</taxon>
        <taxon>Viridiplantae</taxon>
        <taxon>Streptophyta</taxon>
        <taxon>Embryophyta</taxon>
        <taxon>Tracheophyta</taxon>
        <taxon>Spermatophyta</taxon>
        <taxon>Magnoliopsida</taxon>
        <taxon>eudicotyledons</taxon>
        <taxon>Gunneridae</taxon>
        <taxon>Pentapetalae</taxon>
        <taxon>rosids</taxon>
        <taxon>malvids</taxon>
        <taxon>Malvales</taxon>
        <taxon>Dipterocarpaceae</taxon>
        <taxon>Rubroshorea</taxon>
    </lineage>
</organism>
<dbReference type="Proteomes" id="UP001054252">
    <property type="component" value="Unassembled WGS sequence"/>
</dbReference>
<dbReference type="InterPro" id="IPR036388">
    <property type="entry name" value="WH-like_DNA-bd_sf"/>
</dbReference>
<name>A0AAV5HYH9_9ROSI</name>
<evidence type="ECO:0000313" key="11">
    <source>
        <dbReference type="Proteomes" id="UP001054252"/>
    </source>
</evidence>
<dbReference type="Gene3D" id="1.10.10.10">
    <property type="entry name" value="Winged helix-like DNA-binding domain superfamily/Winged helix DNA-binding domain"/>
    <property type="match status" value="1"/>
</dbReference>
<gene>
    <name evidence="10" type="ORF">SLEP1_g4953</name>
</gene>
<dbReference type="FunFam" id="3.40.50.300:FF:001091">
    <property type="entry name" value="Probable disease resistance protein At1g61300"/>
    <property type="match status" value="1"/>
</dbReference>
<dbReference type="InterPro" id="IPR042197">
    <property type="entry name" value="Apaf_helical"/>
</dbReference>
<dbReference type="FunFam" id="1.10.10.10:FF:000322">
    <property type="entry name" value="Probable disease resistance protein At1g63360"/>
    <property type="match status" value="1"/>
</dbReference>
<evidence type="ECO:0000256" key="5">
    <source>
        <dbReference type="ARBA" id="ARBA00022821"/>
    </source>
</evidence>
<keyword evidence="11" id="KW-1185">Reference proteome</keyword>
<evidence type="ECO:0000259" key="9">
    <source>
        <dbReference type="Pfam" id="PF23559"/>
    </source>
</evidence>
<keyword evidence="6" id="KW-0067">ATP-binding</keyword>
<feature type="domain" description="Disease resistance protein At4g27190-like leucine-rich repeats" evidence="8">
    <location>
        <begin position="748"/>
        <end position="856"/>
    </location>
</feature>
<dbReference type="Pfam" id="PF23247">
    <property type="entry name" value="LRR_RPS2"/>
    <property type="match status" value="1"/>
</dbReference>
<evidence type="ECO:0000259" key="8">
    <source>
        <dbReference type="Pfam" id="PF23247"/>
    </source>
</evidence>
<keyword evidence="2" id="KW-0433">Leucine-rich repeat</keyword>
<dbReference type="Pfam" id="PF23559">
    <property type="entry name" value="WHD_DRP"/>
    <property type="match status" value="1"/>
</dbReference>
<dbReference type="InterPro" id="IPR001611">
    <property type="entry name" value="Leu-rich_rpt"/>
</dbReference>
<feature type="domain" description="Disease resistance protein winged helix" evidence="9">
    <location>
        <begin position="328"/>
        <end position="398"/>
    </location>
</feature>
<dbReference type="PANTHER" id="PTHR33463">
    <property type="entry name" value="NB-ARC DOMAIN-CONTAINING PROTEIN-RELATED"/>
    <property type="match status" value="1"/>
</dbReference>
<evidence type="ECO:0000256" key="4">
    <source>
        <dbReference type="ARBA" id="ARBA00022741"/>
    </source>
</evidence>
<dbReference type="InterPro" id="IPR058922">
    <property type="entry name" value="WHD_DRP"/>
</dbReference>
<dbReference type="InterPro" id="IPR003591">
    <property type="entry name" value="Leu-rich_rpt_typical-subtyp"/>
</dbReference>
<keyword evidence="4" id="KW-0547">Nucleotide-binding</keyword>
<dbReference type="SUPFAM" id="SSF52058">
    <property type="entry name" value="L domain-like"/>
    <property type="match status" value="1"/>
</dbReference>
<evidence type="ECO:0000256" key="6">
    <source>
        <dbReference type="ARBA" id="ARBA00022840"/>
    </source>
</evidence>
<dbReference type="PROSITE" id="PS51450">
    <property type="entry name" value="LRR"/>
    <property type="match status" value="1"/>
</dbReference>
<dbReference type="SUPFAM" id="SSF52540">
    <property type="entry name" value="P-loop containing nucleoside triphosphate hydrolases"/>
    <property type="match status" value="1"/>
</dbReference>
<protein>
    <recommendedName>
        <fullName evidence="12">NB-ARC domain-containing protein</fullName>
    </recommendedName>
</protein>
<dbReference type="GO" id="GO:0043531">
    <property type="term" value="F:ADP binding"/>
    <property type="evidence" value="ECO:0007669"/>
    <property type="project" value="InterPro"/>
</dbReference>
<feature type="domain" description="NB-ARC" evidence="7">
    <location>
        <begin position="79"/>
        <end position="238"/>
    </location>
</feature>
<evidence type="ECO:0000256" key="1">
    <source>
        <dbReference type="ARBA" id="ARBA00008894"/>
    </source>
</evidence>
<dbReference type="Pfam" id="PF00931">
    <property type="entry name" value="NB-ARC"/>
    <property type="match status" value="1"/>
</dbReference>
<dbReference type="InterPro" id="IPR027417">
    <property type="entry name" value="P-loop_NTPase"/>
</dbReference>
<dbReference type="PRINTS" id="PR00364">
    <property type="entry name" value="DISEASERSIST"/>
</dbReference>
<dbReference type="Gene3D" id="1.10.8.430">
    <property type="entry name" value="Helical domain of apoptotic protease-activating factors"/>
    <property type="match status" value="1"/>
</dbReference>
<evidence type="ECO:0000256" key="3">
    <source>
        <dbReference type="ARBA" id="ARBA00022737"/>
    </source>
</evidence>
<keyword evidence="5" id="KW-0611">Plant defense</keyword>
<sequence>MGWLEDVQKIEQDIQDVEERVGTVPYYKRASLDKDVRKTIKEVKRIRKRGIFEGSLGIERAPAPGSIIPIGNLEGEISTKDEIWEHLMGNEVGMIGVCGMGGVGKTTIMKHVNNDLLTMSRFQKVIWVTVSYPLKVSELQRKIALAMGRTLPEEIMMRPAALMEMMGRVRFVLILDDVWDNFSLSDVGIPEPTLQNGCKVVITSRTAQVCNYLSCKIVKVQPLSAEESLNLFLSRVGHDVLQVAGLEEILKLIVEECAGLPLAIVVIAGGMKGEGEPNIVEWRNALNDLRQRVKSVNDMEENIFRRLRFSYDHLRDLEIQKCFLYCSLFREDYEFVREELIEGWIDEGLIHESEKRQDAYDRANGFLNRLEKNCLLEKTIDLFSNEVFKVHDVVRDMAIKSIGPEVGYMIKAGMKLTEVPNEHEWAIALNKVSLMDNYILKIPVGLTPKCLTLSTLILSNNPLTKIPESFLEDMSGLKVLDLSRTRIEALPSSISKLESLSALRLRGCQRLKCLPSLEKLVALKKLDLRRAAIEVVPQGMEMLASLEYLDLYCKNLKEIPTEILSKLSSLQYLVARNDWGSTSVKINLEEVAKLRKLEILECNFGDMQDFNYLLREFKIFQSFIAYQLLVGTKMDRKIGIDNPKDKCRLIISECDIGEECMVLPDKLQLLRIHKCKNISSSLSKIALLENATELGVCIISNCEETEYVVELDSSFSSSCKPVLDKLESLYLRGLPRLWALVRVERVATPPRVFSNLKALNIVTCSGMRKLLPLELLQTLQNLEAIDVVDCKQMEEIITSSDSDASSDKFTFTFPKLRRLWLIGLPQLKSICSAKGVMVCDSIENILIGLCPELKRIPMQLPLLDNGQPSPPPRLKQIYISKGSKEWWESVEWDHPNAKNILQPFVKFPS</sequence>
<comment type="similarity">
    <text evidence="1">Belongs to the disease resistance NB-LRR family.</text>
</comment>
<dbReference type="InterPro" id="IPR057135">
    <property type="entry name" value="At4g27190-like_LRR"/>
</dbReference>
<comment type="caution">
    <text evidence="10">The sequence shown here is derived from an EMBL/GenBank/DDBJ whole genome shotgun (WGS) entry which is preliminary data.</text>
</comment>
<evidence type="ECO:0000313" key="10">
    <source>
        <dbReference type="EMBL" id="GKU91024.1"/>
    </source>
</evidence>
<evidence type="ECO:0000259" key="7">
    <source>
        <dbReference type="Pfam" id="PF00931"/>
    </source>
</evidence>
<dbReference type="InterPro" id="IPR002182">
    <property type="entry name" value="NB-ARC"/>
</dbReference>
<dbReference type="GO" id="GO:0005524">
    <property type="term" value="F:ATP binding"/>
    <property type="evidence" value="ECO:0007669"/>
    <property type="project" value="UniProtKB-KW"/>
</dbReference>
<dbReference type="Gene3D" id="3.40.50.300">
    <property type="entry name" value="P-loop containing nucleotide triphosphate hydrolases"/>
    <property type="match status" value="1"/>
</dbReference>
<evidence type="ECO:0000256" key="2">
    <source>
        <dbReference type="ARBA" id="ARBA00022614"/>
    </source>
</evidence>
<dbReference type="Pfam" id="PF13855">
    <property type="entry name" value="LRR_8"/>
    <property type="match status" value="1"/>
</dbReference>
<dbReference type="InterPro" id="IPR050905">
    <property type="entry name" value="Plant_NBS-LRR"/>
</dbReference>
<dbReference type="GO" id="GO:0006952">
    <property type="term" value="P:defense response"/>
    <property type="evidence" value="ECO:0007669"/>
    <property type="project" value="UniProtKB-KW"/>
</dbReference>
<reference evidence="10 11" key="1">
    <citation type="journal article" date="2021" name="Commun. Biol.">
        <title>The genome of Shorea leprosula (Dipterocarpaceae) highlights the ecological relevance of drought in aseasonal tropical rainforests.</title>
        <authorList>
            <person name="Ng K.K.S."/>
            <person name="Kobayashi M.J."/>
            <person name="Fawcett J.A."/>
            <person name="Hatakeyama M."/>
            <person name="Paape T."/>
            <person name="Ng C.H."/>
            <person name="Ang C.C."/>
            <person name="Tnah L.H."/>
            <person name="Lee C.T."/>
            <person name="Nishiyama T."/>
            <person name="Sese J."/>
            <person name="O'Brien M.J."/>
            <person name="Copetti D."/>
            <person name="Mohd Noor M.I."/>
            <person name="Ong R.C."/>
            <person name="Putra M."/>
            <person name="Sireger I.Z."/>
            <person name="Indrioko S."/>
            <person name="Kosugi Y."/>
            <person name="Izuno A."/>
            <person name="Isagi Y."/>
            <person name="Lee S.L."/>
            <person name="Shimizu K.K."/>
        </authorList>
    </citation>
    <scope>NUCLEOTIDE SEQUENCE [LARGE SCALE GENOMIC DNA]</scope>
    <source>
        <strain evidence="10">214</strain>
    </source>
</reference>
<keyword evidence="3" id="KW-0677">Repeat</keyword>
<dbReference type="EMBL" id="BPVZ01000004">
    <property type="protein sequence ID" value="GKU91024.1"/>
    <property type="molecule type" value="Genomic_DNA"/>
</dbReference>
<dbReference type="InterPro" id="IPR032675">
    <property type="entry name" value="LRR_dom_sf"/>
</dbReference>
<accession>A0AAV5HYH9</accession>
<dbReference type="SMART" id="SM00369">
    <property type="entry name" value="LRR_TYP"/>
    <property type="match status" value="4"/>
</dbReference>
<dbReference type="Gene3D" id="3.80.10.10">
    <property type="entry name" value="Ribonuclease Inhibitor"/>
    <property type="match status" value="2"/>
</dbReference>
<evidence type="ECO:0008006" key="12">
    <source>
        <dbReference type="Google" id="ProtNLM"/>
    </source>
</evidence>
<dbReference type="PANTHER" id="PTHR33463:SF187">
    <property type="entry name" value="AND NB-ARC DOMAIN DISEASE RESISTANCE PROTEIN, PUTATIVE-RELATED"/>
    <property type="match status" value="1"/>
</dbReference>
<proteinExistence type="inferred from homology"/>
<dbReference type="AlphaFoldDB" id="A0AAV5HYH9"/>